<evidence type="ECO:0000313" key="2">
    <source>
        <dbReference type="EMBL" id="OOY34630.1"/>
    </source>
</evidence>
<keyword evidence="1" id="KW-1133">Transmembrane helix</keyword>
<keyword evidence="1" id="KW-0812">Transmembrane</keyword>
<dbReference type="InterPro" id="IPR021218">
    <property type="entry name" value="DUF2784"/>
</dbReference>
<feature type="transmembrane region" description="Helical" evidence="1">
    <location>
        <begin position="9"/>
        <end position="29"/>
    </location>
</feature>
<evidence type="ECO:0000256" key="1">
    <source>
        <dbReference type="SAM" id="Phobius"/>
    </source>
</evidence>
<dbReference type="AlphaFoldDB" id="A0A1T2CIC6"/>
<proteinExistence type="predicted"/>
<organism evidence="2 3">
    <name type="scientific">Solemya velum gill symbiont</name>
    <dbReference type="NCBI Taxonomy" id="2340"/>
    <lineage>
        <taxon>Bacteria</taxon>
        <taxon>Pseudomonadati</taxon>
        <taxon>Pseudomonadota</taxon>
        <taxon>Gammaproteobacteria</taxon>
        <taxon>sulfur-oxidizing symbionts</taxon>
    </lineage>
</organism>
<evidence type="ECO:0008006" key="4">
    <source>
        <dbReference type="Google" id="ProtNLM"/>
    </source>
</evidence>
<keyword evidence="1" id="KW-0472">Membrane</keyword>
<protein>
    <recommendedName>
        <fullName evidence="4">DUF2784 domain-containing protein</fullName>
    </recommendedName>
</protein>
<dbReference type="Pfam" id="PF10861">
    <property type="entry name" value="DUF2784"/>
    <property type="match status" value="1"/>
</dbReference>
<dbReference type="RefSeq" id="WP_078453174.1">
    <property type="nucleotide sequence ID" value="NZ_MPNX01000013.1"/>
</dbReference>
<accession>A0A1T2CIC6</accession>
<dbReference type="Proteomes" id="UP000190962">
    <property type="component" value="Unassembled WGS sequence"/>
</dbReference>
<reference evidence="2 3" key="1">
    <citation type="submission" date="2016-11" db="EMBL/GenBank/DDBJ databases">
        <title>Mixed transmission modes and dynamic genome evolution in an obligate animal-bacterial symbiosis.</title>
        <authorList>
            <person name="Russell S.L."/>
            <person name="Corbett-Detig R.B."/>
            <person name="Cavanaugh C.M."/>
        </authorList>
    </citation>
    <scope>NUCLEOTIDE SEQUENCE [LARGE SCALE GENOMIC DNA]</scope>
    <source>
        <strain evidence="2">MA-KB16</strain>
    </source>
</reference>
<sequence length="131" mass="14724">MLYSLAADGLLVVHFLFICFVLLGGLLLIKWRWMIFPHLPAATWGALVEFNSWICPLTPWEKQLRNAAGEASYETGCIEHYLMPLIYPTNLTYDMQIVLGSIVIIVNLLVYTWLGLRQTGIRDKGDGPGVG</sequence>
<name>A0A1T2CIC6_SOVGS</name>
<dbReference type="EMBL" id="MPNX01000013">
    <property type="protein sequence ID" value="OOY34630.1"/>
    <property type="molecule type" value="Genomic_DNA"/>
</dbReference>
<evidence type="ECO:0000313" key="3">
    <source>
        <dbReference type="Proteomes" id="UP000190962"/>
    </source>
</evidence>
<gene>
    <name evidence="2" type="ORF">BOV88_09260</name>
</gene>
<feature type="transmembrane region" description="Helical" evidence="1">
    <location>
        <begin position="95"/>
        <end position="114"/>
    </location>
</feature>
<comment type="caution">
    <text evidence="2">The sequence shown here is derived from an EMBL/GenBank/DDBJ whole genome shotgun (WGS) entry which is preliminary data.</text>
</comment>